<dbReference type="InterPro" id="IPR032675">
    <property type="entry name" value="LRR_dom_sf"/>
</dbReference>
<name>A0A139A578_GONPJ</name>
<gene>
    <name evidence="1" type="ORF">M427DRAFT_59844</name>
</gene>
<protein>
    <submittedName>
        <fullName evidence="1">Uncharacterized protein</fullName>
    </submittedName>
</protein>
<dbReference type="EMBL" id="KQ965792">
    <property type="protein sequence ID" value="KXS11972.1"/>
    <property type="molecule type" value="Genomic_DNA"/>
</dbReference>
<dbReference type="Proteomes" id="UP000070544">
    <property type="component" value="Unassembled WGS sequence"/>
</dbReference>
<sequence length="495" mass="54322">MISFASNEMASESKALGLQEASTLECLQSPPTPRSKSPSLPDLPSEILLRIFSFILPIPSLPSSRYTPRPRGSWSRSVMEGAETLQGIQSMYSVILTSKSWCASGVEVLWRFPRLGPTVKPHSVKAFSDALYWSSDLPSHLSSAPKYVPRFRYASFVSHIDDMWLSVACETDGDEHPSEHVSGNMNMSLTTARQPTVAPFPPYSLHDTLRLAMIACPNLHKISIQLFSPLFPCLPWSAVSEKLHALEYGALLHKRNEGRVLNIMLPQAAPNLRELVVSRVEEVTEWMDETMPTNILGAASILVSRAPNLSLLEYTGRDTERVSGTRRMQIAAMVPRGVTNTSLLALSHLPKITHLHFAPGHLSNYSFEELSTLLGKVGSQLTSLTVTLRSNTGCSLDALISLAGSLPMLSYLRISPGNRLDYLGDRCVDTSLLSELPAQNTALETIAVANGVDFIQRRGVAMEVLGQGGWGGAVDAVRREWTERWGGVCDLILED</sequence>
<keyword evidence="2" id="KW-1185">Reference proteome</keyword>
<organism evidence="1 2">
    <name type="scientific">Gonapodya prolifera (strain JEL478)</name>
    <name type="common">Monoblepharis prolifera</name>
    <dbReference type="NCBI Taxonomy" id="1344416"/>
    <lineage>
        <taxon>Eukaryota</taxon>
        <taxon>Fungi</taxon>
        <taxon>Fungi incertae sedis</taxon>
        <taxon>Chytridiomycota</taxon>
        <taxon>Chytridiomycota incertae sedis</taxon>
        <taxon>Monoblepharidomycetes</taxon>
        <taxon>Monoblepharidales</taxon>
        <taxon>Gonapodyaceae</taxon>
        <taxon>Gonapodya</taxon>
    </lineage>
</organism>
<dbReference type="Gene3D" id="3.80.10.10">
    <property type="entry name" value="Ribonuclease Inhibitor"/>
    <property type="match status" value="1"/>
</dbReference>
<proteinExistence type="predicted"/>
<evidence type="ECO:0000313" key="1">
    <source>
        <dbReference type="EMBL" id="KXS11972.1"/>
    </source>
</evidence>
<accession>A0A139A578</accession>
<evidence type="ECO:0000313" key="2">
    <source>
        <dbReference type="Proteomes" id="UP000070544"/>
    </source>
</evidence>
<dbReference type="AlphaFoldDB" id="A0A139A578"/>
<dbReference type="OrthoDB" id="10521414at2759"/>
<reference evidence="1 2" key="1">
    <citation type="journal article" date="2015" name="Genome Biol. Evol.">
        <title>Phylogenomic analyses indicate that early fungi evolved digesting cell walls of algal ancestors of land plants.</title>
        <authorList>
            <person name="Chang Y."/>
            <person name="Wang S."/>
            <person name="Sekimoto S."/>
            <person name="Aerts A.L."/>
            <person name="Choi C."/>
            <person name="Clum A."/>
            <person name="LaButti K.M."/>
            <person name="Lindquist E.A."/>
            <person name="Yee Ngan C."/>
            <person name="Ohm R.A."/>
            <person name="Salamov A.A."/>
            <person name="Grigoriev I.V."/>
            <person name="Spatafora J.W."/>
            <person name="Berbee M.L."/>
        </authorList>
    </citation>
    <scope>NUCLEOTIDE SEQUENCE [LARGE SCALE GENOMIC DNA]</scope>
    <source>
        <strain evidence="1 2">JEL478</strain>
    </source>
</reference>